<feature type="transmembrane region" description="Helical" evidence="1">
    <location>
        <begin position="43"/>
        <end position="66"/>
    </location>
</feature>
<dbReference type="AlphaFoldDB" id="A0A109GCM1"/>
<protein>
    <submittedName>
        <fullName evidence="2">Uncharacterized protein</fullName>
    </submittedName>
</protein>
<accession>A0A109GCM1</accession>
<dbReference type="EMBL" id="LRPH01000044">
    <property type="protein sequence ID" value="KWU64337.1"/>
    <property type="molecule type" value="Genomic_DNA"/>
</dbReference>
<dbReference type="Proteomes" id="UP000065797">
    <property type="component" value="Unassembled WGS sequence"/>
</dbReference>
<organism evidence="2 3">
    <name type="scientific">Bacillus mycoides</name>
    <dbReference type="NCBI Taxonomy" id="1405"/>
    <lineage>
        <taxon>Bacteria</taxon>
        <taxon>Bacillati</taxon>
        <taxon>Bacillota</taxon>
        <taxon>Bacilli</taxon>
        <taxon>Bacillales</taxon>
        <taxon>Bacillaceae</taxon>
        <taxon>Bacillus</taxon>
        <taxon>Bacillus cereus group</taxon>
    </lineage>
</organism>
<keyword evidence="1" id="KW-0812">Transmembrane</keyword>
<evidence type="ECO:0000256" key="1">
    <source>
        <dbReference type="SAM" id="Phobius"/>
    </source>
</evidence>
<evidence type="ECO:0000313" key="3">
    <source>
        <dbReference type="Proteomes" id="UP000065797"/>
    </source>
</evidence>
<sequence>MRGEDVGVWEMPRYREFIINSFFADHSMCITGFGRGEWGMIDAIIEICINFIMIYCIGCFGGSLLWKMKTD</sequence>
<comment type="caution">
    <text evidence="2">The sequence shown here is derived from an EMBL/GenBank/DDBJ whole genome shotgun (WGS) entry which is preliminary data.</text>
</comment>
<reference evidence="2 3" key="1">
    <citation type="submission" date="2016-01" db="EMBL/GenBank/DDBJ databases">
        <authorList>
            <person name="McClelland M."/>
            <person name="Jain A."/>
            <person name="Saraogi P."/>
            <person name="Mendelson R."/>
            <person name="Westerman R."/>
            <person name="SanMiguel P."/>
            <person name="Csonka L."/>
        </authorList>
    </citation>
    <scope>NUCLEOTIDE SEQUENCE [LARGE SCALE GENOMIC DNA]</scope>
    <source>
        <strain evidence="2 3">PE8-15</strain>
    </source>
</reference>
<name>A0A109GCM1_BACMY</name>
<proteinExistence type="predicted"/>
<keyword evidence="1" id="KW-1133">Transmembrane helix</keyword>
<keyword evidence="1" id="KW-0472">Membrane</keyword>
<gene>
    <name evidence="2" type="ORF">AWW70_01795</name>
</gene>
<evidence type="ECO:0000313" key="2">
    <source>
        <dbReference type="EMBL" id="KWU64337.1"/>
    </source>
</evidence>